<comment type="caution">
    <text evidence="1">The sequence shown here is derived from an EMBL/GenBank/DDBJ whole genome shotgun (WGS) entry which is preliminary data.</text>
</comment>
<organism evidence="1 2">
    <name type="scientific">Photorhabdus luminescens subsp. mexicana</name>
    <dbReference type="NCBI Taxonomy" id="2100167"/>
    <lineage>
        <taxon>Bacteria</taxon>
        <taxon>Pseudomonadati</taxon>
        <taxon>Pseudomonadota</taxon>
        <taxon>Gammaproteobacteria</taxon>
        <taxon>Enterobacterales</taxon>
        <taxon>Morganellaceae</taxon>
        <taxon>Photorhabdus</taxon>
    </lineage>
</organism>
<gene>
    <name evidence="1" type="ORF">C5468_17485</name>
</gene>
<dbReference type="SUPFAM" id="SSF51261">
    <property type="entry name" value="Duplicated hybrid motif"/>
    <property type="match status" value="1"/>
</dbReference>
<dbReference type="GO" id="GO:0004222">
    <property type="term" value="F:metalloendopeptidase activity"/>
    <property type="evidence" value="ECO:0007669"/>
    <property type="project" value="TreeGrafter"/>
</dbReference>
<protein>
    <submittedName>
        <fullName evidence="1">Peptidase M23</fullName>
    </submittedName>
</protein>
<dbReference type="PANTHER" id="PTHR21666:SF290">
    <property type="entry name" value="PEPTIDASE M23 DOMAIN PROTEIN"/>
    <property type="match status" value="1"/>
</dbReference>
<dbReference type="InterPro" id="IPR023346">
    <property type="entry name" value="Lysozyme-like_dom_sf"/>
</dbReference>
<dbReference type="EMBL" id="PUJX01000019">
    <property type="protein sequence ID" value="TDB47884.1"/>
    <property type="molecule type" value="Genomic_DNA"/>
</dbReference>
<dbReference type="AlphaFoldDB" id="A0A4R4J326"/>
<sequence>MIISPPLLRDKSVTESDSVWVDRMIPVDARRGFPVNAWHTWHGGVHLTHSDSTNRPEKIRAIADGTVHFVRQPQFSKRDLPPYNYNGGTDCGCVVLKHETEIGSGENGKVTFFSLYMHLKTIDSTVSQGKTVYRKDPLGTVGQVDGANAIHFQIFCDDTNLMKLVGRTKSELDITQNGRTDVVYGDMHFYLPSGTAFYEKAPKRDPMITREKAQYTSVEPLFITMNFDKGQCTMTSRRQNRNGHYETVGEALVSENYEYDLYKEAVKRYPDSPSAGYEMLRFGRIINTEHETLSPADAPHWREVNYPGGKGWVNLAVNEVKKFSDADFPHWMGWQLIDDDSDSNSQCHSPTLLAALNTETEPRADLSYTICHFPFEWDSATVESRFNWLKLPNDALDEPMSEEDWNKFIAHVKALSIDVTGLPSGKVWHFEPRRFITHFRKCGWLGEGDLIRVIRKSIKNSKTHKEGEFLSKEDIITFISQSKNDKDNVIIRPENIKENLSIIIINYGFNLSRLRTAHFLSQIFCETGRFKEVVERGRDSYFDKYESQKNYAGKEMNDLAKTLGNKLKGDGKRFKGRGIIQTTGRKNYELYGKYKGDSEKFLIDAGAATLASNAYYACDTGGFYWIQKQRMKKHNGKRVPWGSLSLHYWADQGALYDDVKAVTKCVNGGDHGLDDVRWPCFEHALYALNDSIVKPNNFRPIE</sequence>
<dbReference type="InterPro" id="IPR011055">
    <property type="entry name" value="Dup_hybrid_motif"/>
</dbReference>
<evidence type="ECO:0000313" key="1">
    <source>
        <dbReference type="EMBL" id="TDB47884.1"/>
    </source>
</evidence>
<proteinExistence type="predicted"/>
<accession>A0A4R4J326</accession>
<name>A0A4R4J326_PHOLU</name>
<dbReference type="Proteomes" id="UP000295550">
    <property type="component" value="Unassembled WGS sequence"/>
</dbReference>
<dbReference type="RefSeq" id="WP_132346995.1">
    <property type="nucleotide sequence ID" value="NZ_CAWOLF010000019.1"/>
</dbReference>
<dbReference type="CDD" id="cd12797">
    <property type="entry name" value="M23_peptidase"/>
    <property type="match status" value="1"/>
</dbReference>
<reference evidence="1 2" key="1">
    <citation type="journal article" date="2019" name="Int. J. Syst. Evol. Microbiol.">
        <title>Photorhabdus khanii subsp. guanajuatensis subsp. nov., isolated from Heterorhabditis atacamensis, and Photorhabdus luminescens subsp. mexicana subsp. nov., isolated from Heterorhabditis mexicana entomopathogenic nematodes.</title>
        <authorList>
            <person name="Machado R.A.R."/>
            <person name="Bruno P."/>
            <person name="Arce C.C.M."/>
            <person name="Liechti N."/>
            <person name="Kohler A."/>
            <person name="Bernal J."/>
            <person name="Bruggmann R."/>
            <person name="Turlings T.C.J."/>
        </authorList>
    </citation>
    <scope>NUCLEOTIDE SEQUENCE [LARGE SCALE GENOMIC DNA]</scope>
    <source>
        <strain evidence="1 2">MEX47-22</strain>
    </source>
</reference>
<dbReference type="Gene3D" id="1.10.530.10">
    <property type="match status" value="1"/>
</dbReference>
<evidence type="ECO:0000313" key="2">
    <source>
        <dbReference type="Proteomes" id="UP000295550"/>
    </source>
</evidence>
<dbReference type="PANTHER" id="PTHR21666">
    <property type="entry name" value="PEPTIDASE-RELATED"/>
    <property type="match status" value="1"/>
</dbReference>
<dbReference type="Gene3D" id="2.70.70.10">
    <property type="entry name" value="Glucose Permease (Domain IIA)"/>
    <property type="match status" value="1"/>
</dbReference>
<dbReference type="InterPro" id="IPR050570">
    <property type="entry name" value="Cell_wall_metabolism_enzyme"/>
</dbReference>
<dbReference type="SUPFAM" id="SSF53955">
    <property type="entry name" value="Lysozyme-like"/>
    <property type="match status" value="1"/>
</dbReference>